<evidence type="ECO:0000313" key="2">
    <source>
        <dbReference type="EMBL" id="KAJ3732943.1"/>
    </source>
</evidence>
<evidence type="ECO:0000259" key="1">
    <source>
        <dbReference type="PROSITE" id="PS50097"/>
    </source>
</evidence>
<sequence length="378" mass="42420">MMCNRGTKLGFIPCTRGILRSTDEEKSFRVVNGRVAVLTPHFASNYLPDLHLLSASNFRLPSMAAEATPSHKLPTSKRFDSAEADMTLQSSDHVLFKVHRLNLEMYSQVFADAGGSTVGTVENEIVSLSETSEVLELMLQFVYLQPQPDLRTVEWEVMKELAEAVEKYEIYSAIGVCSQRMRECVTEHPIEVLLFSVRHKYTDMMNESAEATLDLPPYTMLSCLPSNVFAAWIEYQQNHQALLAKEFTRFGPSRPHRGVSASCEFWHEHYALIAAALANSLSREGPPRSRARLRAGSAGLASVLGASASVSIATGANATSLRSRCDGHKNVLLRLPEMLERRQDVGGDKCVDCKRDLTYWISQTERDWRDSRKFSDYM</sequence>
<protein>
    <recommendedName>
        <fullName evidence="1">BTB domain-containing protein</fullName>
    </recommendedName>
</protein>
<reference evidence="2" key="1">
    <citation type="submission" date="2022-08" db="EMBL/GenBank/DDBJ databases">
        <authorList>
            <consortium name="DOE Joint Genome Institute"/>
            <person name="Min B."/>
            <person name="Sierra-Patev S."/>
            <person name="Naranjo-Ortiz M."/>
            <person name="Looney B."/>
            <person name="Konkel Z."/>
            <person name="Slot J.C."/>
            <person name="Sakamoto Y."/>
            <person name="Steenwyk J.L."/>
            <person name="Rokas A."/>
            <person name="Carro J."/>
            <person name="Camarero S."/>
            <person name="Ferreira P."/>
            <person name="Molpeceres G."/>
            <person name="Ruiz-duenas F.J."/>
            <person name="Serrano A."/>
            <person name="Henrissat B."/>
            <person name="Drula E."/>
            <person name="Hughes K.W."/>
            <person name="Mata J.L."/>
            <person name="Ishikawa N.K."/>
            <person name="Vargas-Isla R."/>
            <person name="Ushijima S."/>
            <person name="Smith C.A."/>
            <person name="Ahrendt S."/>
            <person name="Andreopoulos W."/>
            <person name="He G."/>
            <person name="LaButti K."/>
            <person name="Lipzen A."/>
            <person name="Ng V."/>
            <person name="Riley R."/>
            <person name="Sandor L."/>
            <person name="Barry K."/>
            <person name="Martinez A.T."/>
            <person name="Xiao Y."/>
            <person name="Gibbons J.G."/>
            <person name="Terashima K."/>
            <person name="Hibbett D.S."/>
            <person name="Grigoriev I.V."/>
        </authorList>
    </citation>
    <scope>NUCLEOTIDE SEQUENCE</scope>
    <source>
        <strain evidence="2">ET3784</strain>
    </source>
</reference>
<dbReference type="Gene3D" id="3.30.710.10">
    <property type="entry name" value="Potassium Channel Kv1.1, Chain A"/>
    <property type="match status" value="1"/>
</dbReference>
<gene>
    <name evidence="2" type="ORF">DFJ43DRAFT_267890</name>
</gene>
<dbReference type="AlphaFoldDB" id="A0AA38JKH4"/>
<dbReference type="Pfam" id="PF00651">
    <property type="entry name" value="BTB"/>
    <property type="match status" value="1"/>
</dbReference>
<dbReference type="InterPro" id="IPR011333">
    <property type="entry name" value="SKP1/BTB/POZ_sf"/>
</dbReference>
<proteinExistence type="predicted"/>
<dbReference type="SUPFAM" id="SSF54695">
    <property type="entry name" value="POZ domain"/>
    <property type="match status" value="1"/>
</dbReference>
<accession>A0AA38JKH4</accession>
<keyword evidence="3" id="KW-1185">Reference proteome</keyword>
<dbReference type="EMBL" id="JANVFO010000020">
    <property type="protein sequence ID" value="KAJ3732943.1"/>
    <property type="molecule type" value="Genomic_DNA"/>
</dbReference>
<dbReference type="PROSITE" id="PS50097">
    <property type="entry name" value="BTB"/>
    <property type="match status" value="1"/>
</dbReference>
<name>A0AA38JKH4_9AGAR</name>
<dbReference type="InterPro" id="IPR000210">
    <property type="entry name" value="BTB/POZ_dom"/>
</dbReference>
<reference evidence="2" key="2">
    <citation type="journal article" date="2023" name="Proc. Natl. Acad. Sci. U.S.A.">
        <title>A global phylogenomic analysis of the shiitake genus Lentinula.</title>
        <authorList>
            <person name="Sierra-Patev S."/>
            <person name="Min B."/>
            <person name="Naranjo-Ortiz M."/>
            <person name="Looney B."/>
            <person name="Konkel Z."/>
            <person name="Slot J.C."/>
            <person name="Sakamoto Y."/>
            <person name="Steenwyk J.L."/>
            <person name="Rokas A."/>
            <person name="Carro J."/>
            <person name="Camarero S."/>
            <person name="Ferreira P."/>
            <person name="Molpeceres G."/>
            <person name="Ruiz-Duenas F.J."/>
            <person name="Serrano A."/>
            <person name="Henrissat B."/>
            <person name="Drula E."/>
            <person name="Hughes K.W."/>
            <person name="Mata J.L."/>
            <person name="Ishikawa N.K."/>
            <person name="Vargas-Isla R."/>
            <person name="Ushijima S."/>
            <person name="Smith C.A."/>
            <person name="Donoghue J."/>
            <person name="Ahrendt S."/>
            <person name="Andreopoulos W."/>
            <person name="He G."/>
            <person name="LaButti K."/>
            <person name="Lipzen A."/>
            <person name="Ng V."/>
            <person name="Riley R."/>
            <person name="Sandor L."/>
            <person name="Barry K."/>
            <person name="Martinez A.T."/>
            <person name="Xiao Y."/>
            <person name="Gibbons J.G."/>
            <person name="Terashima K."/>
            <person name="Grigoriev I.V."/>
            <person name="Hibbett D."/>
        </authorList>
    </citation>
    <scope>NUCLEOTIDE SEQUENCE</scope>
    <source>
        <strain evidence="2">ET3784</strain>
    </source>
</reference>
<comment type="caution">
    <text evidence="2">The sequence shown here is derived from an EMBL/GenBank/DDBJ whole genome shotgun (WGS) entry which is preliminary data.</text>
</comment>
<feature type="domain" description="BTB" evidence="1">
    <location>
        <begin position="84"/>
        <end position="143"/>
    </location>
</feature>
<evidence type="ECO:0000313" key="3">
    <source>
        <dbReference type="Proteomes" id="UP001176059"/>
    </source>
</evidence>
<organism evidence="2 3">
    <name type="scientific">Lentinula guzmanii</name>
    <dbReference type="NCBI Taxonomy" id="2804957"/>
    <lineage>
        <taxon>Eukaryota</taxon>
        <taxon>Fungi</taxon>
        <taxon>Dikarya</taxon>
        <taxon>Basidiomycota</taxon>
        <taxon>Agaricomycotina</taxon>
        <taxon>Agaricomycetes</taxon>
        <taxon>Agaricomycetidae</taxon>
        <taxon>Agaricales</taxon>
        <taxon>Marasmiineae</taxon>
        <taxon>Omphalotaceae</taxon>
        <taxon>Lentinula</taxon>
    </lineage>
</organism>
<dbReference type="Proteomes" id="UP001176059">
    <property type="component" value="Unassembled WGS sequence"/>
</dbReference>